<organism evidence="1 2">
    <name type="scientific">Campylobacter concisus</name>
    <dbReference type="NCBI Taxonomy" id="199"/>
    <lineage>
        <taxon>Bacteria</taxon>
        <taxon>Pseudomonadati</taxon>
        <taxon>Campylobacterota</taxon>
        <taxon>Epsilonproteobacteria</taxon>
        <taxon>Campylobacterales</taxon>
        <taxon>Campylobacteraceae</taxon>
        <taxon>Campylobacter</taxon>
    </lineage>
</organism>
<dbReference type="AlphaFoldDB" id="A0A7S9RG50"/>
<reference evidence="1 2" key="1">
    <citation type="journal article" date="2018" name="Emerg. Microbes Infect.">
        <title>Genomic analysis of oral Campylobacter concisus strains identified a potential bacterial molecular marker associated with active Crohn's disease.</title>
        <authorList>
            <person name="Liu F."/>
            <person name="Ma R."/>
            <person name="Tay C.Y.A."/>
            <person name="Octavia S."/>
            <person name="Lan R."/>
            <person name="Chung H.K.L."/>
            <person name="Riordan S.M."/>
            <person name="Grimm M.C."/>
            <person name="Leong R.W."/>
            <person name="Tanaka M.M."/>
            <person name="Connor S."/>
            <person name="Zhang L."/>
        </authorList>
    </citation>
    <scope>NUCLEOTIDE SEQUENCE [LARGE SCALE GENOMIC DNA]</scope>
    <source>
        <strain evidence="1 2">P1CDO3</strain>
    </source>
</reference>
<accession>A0A7S9RG50</accession>
<dbReference type="RefSeq" id="WP_196377367.1">
    <property type="nucleotide sequence ID" value="NZ_CP049266.1"/>
</dbReference>
<dbReference type="EMBL" id="CP049266">
    <property type="protein sequence ID" value="QPH91125.1"/>
    <property type="molecule type" value="Genomic_DNA"/>
</dbReference>
<evidence type="ECO:0000313" key="2">
    <source>
        <dbReference type="Proteomes" id="UP000594404"/>
    </source>
</evidence>
<gene>
    <name evidence="1" type="ORF">CVT01_00780</name>
</gene>
<sequence>MSVLISFIINIAIINLHYLGCVNSLNIVANKDISDEKTAMYMKTYIEDFKCSPDIGVKSTKLTSAWIDLLYLSYVVDKPKTFDYILSKNLL</sequence>
<dbReference type="Proteomes" id="UP000594404">
    <property type="component" value="Chromosome"/>
</dbReference>
<name>A0A7S9RG50_9BACT</name>
<protein>
    <submittedName>
        <fullName evidence="1">Uncharacterized protein</fullName>
    </submittedName>
</protein>
<proteinExistence type="predicted"/>
<evidence type="ECO:0000313" key="1">
    <source>
        <dbReference type="EMBL" id="QPH91125.1"/>
    </source>
</evidence>